<gene>
    <name evidence="19" type="ORF">UY16_C0041G0012</name>
</gene>
<evidence type="ECO:0000256" key="3">
    <source>
        <dbReference type="ARBA" id="ARBA00004742"/>
    </source>
</evidence>
<comment type="catalytic activity">
    <reaction evidence="14 15">
        <text>pyruvate + ATP + H2O = phosphoenolpyruvate + AMP + phosphate + 2 H(+)</text>
        <dbReference type="Rhea" id="RHEA:11364"/>
        <dbReference type="ChEBI" id="CHEBI:15361"/>
        <dbReference type="ChEBI" id="CHEBI:15377"/>
        <dbReference type="ChEBI" id="CHEBI:15378"/>
        <dbReference type="ChEBI" id="CHEBI:30616"/>
        <dbReference type="ChEBI" id="CHEBI:43474"/>
        <dbReference type="ChEBI" id="CHEBI:58702"/>
        <dbReference type="ChEBI" id="CHEBI:456215"/>
        <dbReference type="EC" id="2.7.9.2"/>
    </reaction>
</comment>
<dbReference type="PATRIC" id="fig|1618445.3.peg.994"/>
<dbReference type="SUPFAM" id="SSF52009">
    <property type="entry name" value="Phosphohistidine domain"/>
    <property type="match status" value="1"/>
</dbReference>
<dbReference type="Proteomes" id="UP000034739">
    <property type="component" value="Unassembled WGS sequence"/>
</dbReference>
<dbReference type="PIRSF" id="PIRSF000854">
    <property type="entry name" value="PEP_synthase"/>
    <property type="match status" value="1"/>
</dbReference>
<evidence type="ECO:0000256" key="12">
    <source>
        <dbReference type="ARBA" id="ARBA00022842"/>
    </source>
</evidence>
<keyword evidence="9 15" id="KW-0547">Nucleotide-binding</keyword>
<dbReference type="Pfam" id="PF02896">
    <property type="entry name" value="PEP-utilizers_C"/>
    <property type="match status" value="1"/>
</dbReference>
<dbReference type="PANTHER" id="PTHR43030:SF1">
    <property type="entry name" value="PHOSPHOENOLPYRUVATE SYNTHASE"/>
    <property type="match status" value="1"/>
</dbReference>
<sequence length="757" mass="82502">MSANYVVNFSDVGKKDVGLVGGKGANLGEMTRAGFPVPPGFIVTVAAYQRFLEESGIKKDIHGLLSGLDVNNSRSLDTTAAKVQKLITRSKFPKDIATQIISAYFRLGGKLLKHPLVAVRSSATAEDLPGASFAGQQSTFLNVQGEANLIEKVKEAWASLFTARAIFYRATNHFDHFKVGIAVPVQRMVASEVSGVMFTVDPVTNDKSNVTIEAIYGLGELIVQGAVTPDHYEVDKKSGAIVAKQISEQEKAMIKKGKTNVVLKVNKKEAGKQKLSDRLIKEVADLGKRLEKHYYFPQDCEWAMENNTVYIVQTRPVTTIGKETGESAAATITNELLVKGDAASPGMASGPVKQLGSAKEVHKIVAGDVLVAEQTNPDYVPAMRKAVAILTERGGRTSHAAIVSRELGIPAVVGAKNVRKLTKDGMVITVNGSTGEIYKGAVAQKPNLTNLSNLSNSKKLKTATKVYVNLAEVSRAQAVSKMNADGVGLLRAEFMVADIGTHPRKFIADGKKQVFIHKLAEGLETFCSAFSPRPVVYRATDFRTNEYRNLKGGAAYEPPEENPMLGFRGAARYIADSQVFDLELEAIKLVRNKRGFKNLYLMLPFVRNPKELLEVKKIVAGNGLLRSPTFKLWMMVELPTNAIILDQYLDVGIDGVSIGSNDLTMLILGTDRDNQEVAHDFNEMDPAVMWAFERVIKTAVKRGVTVSMCGQAPSDYPELVDKLVSWGITSVSVNPDAIDRVRETVSEAEKKLATKRR</sequence>
<evidence type="ECO:0000256" key="10">
    <source>
        <dbReference type="ARBA" id="ARBA00022777"/>
    </source>
</evidence>
<keyword evidence="8 15" id="KW-0479">Metal-binding</keyword>
<dbReference type="SUPFAM" id="SSF56059">
    <property type="entry name" value="Glutathione synthetase ATP-binding domain-like"/>
    <property type="match status" value="1"/>
</dbReference>
<dbReference type="Pfam" id="PF00391">
    <property type="entry name" value="PEP-utilizers"/>
    <property type="match status" value="1"/>
</dbReference>
<dbReference type="UniPathway" id="UPA00138"/>
<dbReference type="InterPro" id="IPR036637">
    <property type="entry name" value="Phosphohistidine_dom_sf"/>
</dbReference>
<dbReference type="NCBIfam" id="TIGR01418">
    <property type="entry name" value="PEP_synth"/>
    <property type="match status" value="1"/>
</dbReference>
<dbReference type="GO" id="GO:0005524">
    <property type="term" value="F:ATP binding"/>
    <property type="evidence" value="ECO:0007669"/>
    <property type="project" value="UniProtKB-KW"/>
</dbReference>
<evidence type="ECO:0000256" key="1">
    <source>
        <dbReference type="ARBA" id="ARBA00001946"/>
    </source>
</evidence>
<dbReference type="Gene3D" id="3.50.30.10">
    <property type="entry name" value="Phosphohistidine domain"/>
    <property type="match status" value="1"/>
</dbReference>
<dbReference type="Gene3D" id="3.20.20.60">
    <property type="entry name" value="Phosphoenolpyruvate-binding domains"/>
    <property type="match status" value="1"/>
</dbReference>
<dbReference type="SUPFAM" id="SSF51621">
    <property type="entry name" value="Phosphoenolpyruvate/pyruvate domain"/>
    <property type="match status" value="1"/>
</dbReference>
<keyword evidence="10 15" id="KW-0418">Kinase</keyword>
<dbReference type="AlphaFoldDB" id="A0A0G1WXT8"/>
<comment type="pathway">
    <text evidence="3 15">Carbohydrate biosynthesis; gluconeogenesis.</text>
</comment>
<organism evidence="19 20">
    <name type="scientific">Candidatus Gottesmanbacteria bacterium GW2011_GWA2_47_9</name>
    <dbReference type="NCBI Taxonomy" id="1618445"/>
    <lineage>
        <taxon>Bacteria</taxon>
        <taxon>Candidatus Gottesmaniibacteriota</taxon>
    </lineage>
</organism>
<comment type="caution">
    <text evidence="19">The sequence shown here is derived from an EMBL/GenBank/DDBJ whole genome shotgun (WGS) entry which is preliminary data.</text>
</comment>
<protein>
    <recommendedName>
        <fullName evidence="6 15">Phosphoenolpyruvate synthase</fullName>
        <shortName evidence="15">PEP synthase</shortName>
        <ecNumber evidence="5 15">2.7.9.2</ecNumber>
    </recommendedName>
    <alternativeName>
        <fullName evidence="13 15">Pyruvate, water dikinase</fullName>
    </alternativeName>
</protein>
<dbReference type="Pfam" id="PF01326">
    <property type="entry name" value="PPDK_N"/>
    <property type="match status" value="1"/>
</dbReference>
<evidence type="ECO:0000256" key="11">
    <source>
        <dbReference type="ARBA" id="ARBA00022840"/>
    </source>
</evidence>
<comment type="function">
    <text evidence="2 15">Catalyzes the phosphorylation of pyruvate to phosphoenolpyruvate.</text>
</comment>
<evidence type="ECO:0000256" key="7">
    <source>
        <dbReference type="ARBA" id="ARBA00022679"/>
    </source>
</evidence>
<name>A0A0G1WXT8_9BACT</name>
<keyword evidence="19" id="KW-0670">Pyruvate</keyword>
<dbReference type="PANTHER" id="PTHR43030">
    <property type="entry name" value="PHOSPHOENOLPYRUVATE SYNTHASE"/>
    <property type="match status" value="1"/>
</dbReference>
<dbReference type="InterPro" id="IPR018274">
    <property type="entry name" value="PEP_util_AS"/>
</dbReference>
<evidence type="ECO:0000259" key="17">
    <source>
        <dbReference type="Pfam" id="PF01326"/>
    </source>
</evidence>
<proteinExistence type="inferred from homology"/>
<keyword evidence="11 15" id="KW-0067">ATP-binding</keyword>
<feature type="domain" description="PEP-utilising enzyme C-terminal" evidence="18">
    <location>
        <begin position="456"/>
        <end position="748"/>
    </location>
</feature>
<evidence type="ECO:0000256" key="2">
    <source>
        <dbReference type="ARBA" id="ARBA00002988"/>
    </source>
</evidence>
<dbReference type="InterPro" id="IPR002192">
    <property type="entry name" value="PPDK_AMP/ATP-bd"/>
</dbReference>
<evidence type="ECO:0000256" key="15">
    <source>
        <dbReference type="PIRNR" id="PIRNR000854"/>
    </source>
</evidence>
<evidence type="ECO:0000256" key="14">
    <source>
        <dbReference type="ARBA" id="ARBA00047700"/>
    </source>
</evidence>
<dbReference type="InterPro" id="IPR015813">
    <property type="entry name" value="Pyrv/PenolPyrv_kinase-like_dom"/>
</dbReference>
<dbReference type="InterPro" id="IPR008279">
    <property type="entry name" value="PEP-util_enz_mobile_dom"/>
</dbReference>
<dbReference type="GO" id="GO:0006094">
    <property type="term" value="P:gluconeogenesis"/>
    <property type="evidence" value="ECO:0007669"/>
    <property type="project" value="UniProtKB-UniPathway"/>
</dbReference>
<dbReference type="InterPro" id="IPR040442">
    <property type="entry name" value="Pyrv_kinase-like_dom_sf"/>
</dbReference>
<keyword evidence="7 15" id="KW-0808">Transferase</keyword>
<evidence type="ECO:0000256" key="5">
    <source>
        <dbReference type="ARBA" id="ARBA00011996"/>
    </source>
</evidence>
<keyword evidence="12 15" id="KW-0460">Magnesium</keyword>
<evidence type="ECO:0000256" key="13">
    <source>
        <dbReference type="ARBA" id="ARBA00033470"/>
    </source>
</evidence>
<reference evidence="19 20" key="1">
    <citation type="journal article" date="2015" name="Nature">
        <title>rRNA introns, odd ribosomes, and small enigmatic genomes across a large radiation of phyla.</title>
        <authorList>
            <person name="Brown C.T."/>
            <person name="Hug L.A."/>
            <person name="Thomas B.C."/>
            <person name="Sharon I."/>
            <person name="Castelle C.J."/>
            <person name="Singh A."/>
            <person name="Wilkins M.J."/>
            <person name="Williams K.H."/>
            <person name="Banfield J.F."/>
        </authorList>
    </citation>
    <scope>NUCLEOTIDE SEQUENCE [LARGE SCALE GENOMIC DNA]</scope>
</reference>
<dbReference type="PRINTS" id="PR01736">
    <property type="entry name" value="PHPHTRNFRASE"/>
</dbReference>
<dbReference type="PROSITE" id="PS00370">
    <property type="entry name" value="PEP_ENZYMES_PHOS_SITE"/>
    <property type="match status" value="1"/>
</dbReference>
<dbReference type="FunFam" id="3.30.1490.20:FF:000010">
    <property type="entry name" value="Phosphoenolpyruvate synthase"/>
    <property type="match status" value="1"/>
</dbReference>
<dbReference type="Gene3D" id="3.30.470.20">
    <property type="entry name" value="ATP-grasp fold, B domain"/>
    <property type="match status" value="1"/>
</dbReference>
<dbReference type="EMBL" id="LCOY01000041">
    <property type="protein sequence ID" value="KKU87045.1"/>
    <property type="molecule type" value="Genomic_DNA"/>
</dbReference>
<evidence type="ECO:0000256" key="4">
    <source>
        <dbReference type="ARBA" id="ARBA00007837"/>
    </source>
</evidence>
<accession>A0A0G1WXT8</accession>
<evidence type="ECO:0000313" key="20">
    <source>
        <dbReference type="Proteomes" id="UP000034739"/>
    </source>
</evidence>
<evidence type="ECO:0000313" key="19">
    <source>
        <dbReference type="EMBL" id="KKU87045.1"/>
    </source>
</evidence>
<dbReference type="GO" id="GO:0008986">
    <property type="term" value="F:pyruvate, water dikinase activity"/>
    <property type="evidence" value="ECO:0007669"/>
    <property type="project" value="UniProtKB-EC"/>
</dbReference>
<dbReference type="InterPro" id="IPR000121">
    <property type="entry name" value="PEP_util_C"/>
</dbReference>
<feature type="domain" description="PEP-utilising enzyme mobile" evidence="16">
    <location>
        <begin position="366"/>
        <end position="435"/>
    </location>
</feature>
<dbReference type="Gene3D" id="3.30.1490.20">
    <property type="entry name" value="ATP-grasp fold, A domain"/>
    <property type="match status" value="1"/>
</dbReference>
<dbReference type="InterPro" id="IPR013815">
    <property type="entry name" value="ATP_grasp_subdomain_1"/>
</dbReference>
<evidence type="ECO:0000256" key="8">
    <source>
        <dbReference type="ARBA" id="ARBA00022723"/>
    </source>
</evidence>
<evidence type="ECO:0000256" key="6">
    <source>
        <dbReference type="ARBA" id="ARBA00021623"/>
    </source>
</evidence>
<dbReference type="NCBIfam" id="NF005057">
    <property type="entry name" value="PRK06464.1"/>
    <property type="match status" value="1"/>
</dbReference>
<dbReference type="EC" id="2.7.9.2" evidence="5 15"/>
<feature type="domain" description="Pyruvate phosphate dikinase AMP/ATP-binding" evidence="17">
    <location>
        <begin position="18"/>
        <end position="332"/>
    </location>
</feature>
<evidence type="ECO:0000259" key="16">
    <source>
        <dbReference type="Pfam" id="PF00391"/>
    </source>
</evidence>
<comment type="similarity">
    <text evidence="4 15">Belongs to the PEP-utilizing enzyme family.</text>
</comment>
<comment type="cofactor">
    <cofactor evidence="1 15">
        <name>Mg(2+)</name>
        <dbReference type="ChEBI" id="CHEBI:18420"/>
    </cofactor>
</comment>
<evidence type="ECO:0000256" key="9">
    <source>
        <dbReference type="ARBA" id="ARBA00022741"/>
    </source>
</evidence>
<evidence type="ECO:0000259" key="18">
    <source>
        <dbReference type="Pfam" id="PF02896"/>
    </source>
</evidence>
<dbReference type="InterPro" id="IPR006319">
    <property type="entry name" value="PEP_synth"/>
</dbReference>
<dbReference type="GO" id="GO:0046872">
    <property type="term" value="F:metal ion binding"/>
    <property type="evidence" value="ECO:0007669"/>
    <property type="project" value="UniProtKB-KW"/>
</dbReference>